<evidence type="ECO:0000256" key="1">
    <source>
        <dbReference type="SAM" id="MobiDB-lite"/>
    </source>
</evidence>
<reference evidence="2 3" key="1">
    <citation type="journal article" date="2021" name="Nat. Commun.">
        <title>Genetic determinants of endophytism in the Arabidopsis root mycobiome.</title>
        <authorList>
            <person name="Mesny F."/>
            <person name="Miyauchi S."/>
            <person name="Thiergart T."/>
            <person name="Pickel B."/>
            <person name="Atanasova L."/>
            <person name="Karlsson M."/>
            <person name="Huettel B."/>
            <person name="Barry K.W."/>
            <person name="Haridas S."/>
            <person name="Chen C."/>
            <person name="Bauer D."/>
            <person name="Andreopoulos W."/>
            <person name="Pangilinan J."/>
            <person name="LaButti K."/>
            <person name="Riley R."/>
            <person name="Lipzen A."/>
            <person name="Clum A."/>
            <person name="Drula E."/>
            <person name="Henrissat B."/>
            <person name="Kohler A."/>
            <person name="Grigoriev I.V."/>
            <person name="Martin F.M."/>
            <person name="Hacquard S."/>
        </authorList>
    </citation>
    <scope>NUCLEOTIDE SEQUENCE [LARGE SCALE GENOMIC DNA]</scope>
    <source>
        <strain evidence="2 3">MPI-SDFR-AT-0080</strain>
    </source>
</reference>
<gene>
    <name evidence="2" type="ORF">B0J12DRAFT_436692</name>
</gene>
<name>A0ABQ8GHG9_9PEZI</name>
<protein>
    <submittedName>
        <fullName evidence="2">Uncharacterized protein</fullName>
    </submittedName>
</protein>
<sequence>MAAAHTTRPRPRSLRPAPPSFTSPPAAAAPPPASRIARGGAGDLPSLRLALGAAVLLLTRRESYCSTRAGASSQYARIGCASTPCEGGQVRARPPWRSPAHQQRLESQQRAAKQQQQQSVMRVEAFSSSPGGCPLLNIAATAAAARDLADPVAAALDPPPCPLWQSLAGGCLIRCSRSLSAQHSTAALGRRRMWRSASCKPSSAGGIEGGHRGRRQGHPQGPRALAAAATTARSPVWASALLAIRRPPETDRVPGSVW</sequence>
<proteinExistence type="predicted"/>
<organism evidence="2 3">
    <name type="scientific">Macrophomina phaseolina</name>
    <dbReference type="NCBI Taxonomy" id="35725"/>
    <lineage>
        <taxon>Eukaryota</taxon>
        <taxon>Fungi</taxon>
        <taxon>Dikarya</taxon>
        <taxon>Ascomycota</taxon>
        <taxon>Pezizomycotina</taxon>
        <taxon>Dothideomycetes</taxon>
        <taxon>Dothideomycetes incertae sedis</taxon>
        <taxon>Botryosphaeriales</taxon>
        <taxon>Botryosphaeriaceae</taxon>
        <taxon>Macrophomina</taxon>
    </lineage>
</organism>
<feature type="compositionally biased region" description="Low complexity" evidence="1">
    <location>
        <begin position="218"/>
        <end position="229"/>
    </location>
</feature>
<feature type="region of interest" description="Disordered" evidence="1">
    <location>
        <begin position="198"/>
        <end position="229"/>
    </location>
</feature>
<dbReference type="Proteomes" id="UP000774617">
    <property type="component" value="Unassembled WGS sequence"/>
</dbReference>
<dbReference type="EMBL" id="JAGTJR010000008">
    <property type="protein sequence ID" value="KAH7055919.1"/>
    <property type="molecule type" value="Genomic_DNA"/>
</dbReference>
<evidence type="ECO:0000313" key="2">
    <source>
        <dbReference type="EMBL" id="KAH7055919.1"/>
    </source>
</evidence>
<evidence type="ECO:0000313" key="3">
    <source>
        <dbReference type="Proteomes" id="UP000774617"/>
    </source>
</evidence>
<keyword evidence="3" id="KW-1185">Reference proteome</keyword>
<feature type="compositionally biased region" description="Pro residues" evidence="1">
    <location>
        <begin position="16"/>
        <end position="33"/>
    </location>
</feature>
<accession>A0ABQ8GHG9</accession>
<comment type="caution">
    <text evidence="2">The sequence shown here is derived from an EMBL/GenBank/DDBJ whole genome shotgun (WGS) entry which is preliminary data.</text>
</comment>
<feature type="region of interest" description="Disordered" evidence="1">
    <location>
        <begin position="1"/>
        <end position="40"/>
    </location>
</feature>